<dbReference type="SUPFAM" id="SSF109604">
    <property type="entry name" value="HD-domain/PDEase-like"/>
    <property type="match status" value="1"/>
</dbReference>
<dbReference type="InterPro" id="IPR006674">
    <property type="entry name" value="HD_domain"/>
</dbReference>
<dbReference type="CDD" id="cd00077">
    <property type="entry name" value="HDc"/>
    <property type="match status" value="1"/>
</dbReference>
<dbReference type="GO" id="GO:0016787">
    <property type="term" value="F:hydrolase activity"/>
    <property type="evidence" value="ECO:0007669"/>
    <property type="project" value="UniProtKB-KW"/>
</dbReference>
<name>A0A518D8T3_9BACT</name>
<reference evidence="3 4" key="1">
    <citation type="submission" date="2019-02" db="EMBL/GenBank/DDBJ databases">
        <title>Deep-cultivation of Planctomycetes and their phenomic and genomic characterization uncovers novel biology.</title>
        <authorList>
            <person name="Wiegand S."/>
            <person name="Jogler M."/>
            <person name="Boedeker C."/>
            <person name="Pinto D."/>
            <person name="Vollmers J."/>
            <person name="Rivas-Marin E."/>
            <person name="Kohn T."/>
            <person name="Peeters S.H."/>
            <person name="Heuer A."/>
            <person name="Rast P."/>
            <person name="Oberbeckmann S."/>
            <person name="Bunk B."/>
            <person name="Jeske O."/>
            <person name="Meyerdierks A."/>
            <person name="Storesund J.E."/>
            <person name="Kallscheuer N."/>
            <person name="Luecker S."/>
            <person name="Lage O.M."/>
            <person name="Pohl T."/>
            <person name="Merkel B.J."/>
            <person name="Hornburger P."/>
            <person name="Mueller R.-W."/>
            <person name="Bruemmer F."/>
            <person name="Labrenz M."/>
            <person name="Spormann A.M."/>
            <person name="Op den Camp H."/>
            <person name="Overmann J."/>
            <person name="Amann R."/>
            <person name="Jetten M.S.M."/>
            <person name="Mascher T."/>
            <person name="Medema M.H."/>
            <person name="Devos D.P."/>
            <person name="Kaster A.-K."/>
            <person name="Ovreas L."/>
            <person name="Rohde M."/>
            <person name="Galperin M.Y."/>
            <person name="Jogler C."/>
        </authorList>
    </citation>
    <scope>NUCLEOTIDE SEQUENCE [LARGE SCALE GENOMIC DNA]</scope>
    <source>
        <strain evidence="3 4">Pla175</strain>
    </source>
</reference>
<dbReference type="Gene3D" id="1.10.3210.10">
    <property type="entry name" value="Hypothetical protein af1432"/>
    <property type="match status" value="1"/>
</dbReference>
<sequence length="345" mass="38471">MPKPPLLFDDVPETNPIVTLADLTNGEEGDFFALLSDRTQLTTKDGKPYFRVTFRDARREVSFPVWSDAPLFGKCNTEWQVGEFYKLRALYHETTYGPQLDIRLIRPVEPADAEDGFDPTMCQPRSRFDLQTMFDDLLALAEQSIPEGPLRTLVVGLLQEHSEALLVWPAAQRNHHAFVGGYLEHVRNVARHAVDLANNYAQLYPDMTPPLDVGMTAAGAILHDIGKLRELRVSPAGATYTAAGSLIGHILQGRDMVREAAAPLDPPLDEEQLLRLEHIIVSHQRLPEWGSPKPPMTPEALLVHFADDCDAKFQMMLTILGTTEGDEAVTNRRNVLGQSLYRGGL</sequence>
<dbReference type="PANTHER" id="PTHR37294:SF1">
    <property type="entry name" value="3'-5' EXORIBONUCLEASE YHAM"/>
    <property type="match status" value="1"/>
</dbReference>
<dbReference type="PANTHER" id="PTHR37294">
    <property type="entry name" value="3'-5' EXORIBONUCLEASE YHAM"/>
    <property type="match status" value="1"/>
</dbReference>
<dbReference type="RefSeq" id="WP_145282191.1">
    <property type="nucleotide sequence ID" value="NZ_CP036291.1"/>
</dbReference>
<dbReference type="OrthoDB" id="9778453at2"/>
<evidence type="ECO:0000313" key="4">
    <source>
        <dbReference type="Proteomes" id="UP000317429"/>
    </source>
</evidence>
<dbReference type="Pfam" id="PF01966">
    <property type="entry name" value="HD"/>
    <property type="match status" value="1"/>
</dbReference>
<dbReference type="KEGG" id="pnd:Pla175_12500"/>
<dbReference type="GO" id="GO:0031125">
    <property type="term" value="P:rRNA 3'-end processing"/>
    <property type="evidence" value="ECO:0007669"/>
    <property type="project" value="TreeGrafter"/>
</dbReference>
<evidence type="ECO:0000259" key="2">
    <source>
        <dbReference type="PROSITE" id="PS51831"/>
    </source>
</evidence>
<accession>A0A518D8T3</accession>
<proteinExistence type="predicted"/>
<keyword evidence="1 3" id="KW-0378">Hydrolase</keyword>
<dbReference type="Proteomes" id="UP000317429">
    <property type="component" value="Chromosome"/>
</dbReference>
<dbReference type="AlphaFoldDB" id="A0A518D8T3"/>
<dbReference type="InterPro" id="IPR050798">
    <property type="entry name" value="YhaM_exoribonuc/phosphodiest"/>
</dbReference>
<dbReference type="EMBL" id="CP036291">
    <property type="protein sequence ID" value="QDU87883.1"/>
    <property type="molecule type" value="Genomic_DNA"/>
</dbReference>
<dbReference type="PROSITE" id="PS51831">
    <property type="entry name" value="HD"/>
    <property type="match status" value="1"/>
</dbReference>
<feature type="domain" description="HD" evidence="2">
    <location>
        <begin position="182"/>
        <end position="312"/>
    </location>
</feature>
<organism evidence="3 4">
    <name type="scientific">Pirellulimonas nuda</name>
    <dbReference type="NCBI Taxonomy" id="2528009"/>
    <lineage>
        <taxon>Bacteria</taxon>
        <taxon>Pseudomonadati</taxon>
        <taxon>Planctomycetota</taxon>
        <taxon>Planctomycetia</taxon>
        <taxon>Pirellulales</taxon>
        <taxon>Lacipirellulaceae</taxon>
        <taxon>Pirellulimonas</taxon>
    </lineage>
</organism>
<gene>
    <name evidence="3" type="primary">yhaM_2</name>
    <name evidence="3" type="ORF">Pla175_12500</name>
</gene>
<dbReference type="InterPro" id="IPR003607">
    <property type="entry name" value="HD/PDEase_dom"/>
</dbReference>
<evidence type="ECO:0000313" key="3">
    <source>
        <dbReference type="EMBL" id="QDU87883.1"/>
    </source>
</evidence>
<dbReference type="SMART" id="SM00471">
    <property type="entry name" value="HDc"/>
    <property type="match status" value="1"/>
</dbReference>
<evidence type="ECO:0000256" key="1">
    <source>
        <dbReference type="ARBA" id="ARBA00022801"/>
    </source>
</evidence>
<protein>
    <submittedName>
        <fullName evidence="3">3'-5' exoribonuclease YhaM</fullName>
        <ecNumber evidence="3">3.1.-.-</ecNumber>
    </submittedName>
</protein>
<keyword evidence="4" id="KW-1185">Reference proteome</keyword>
<dbReference type="EC" id="3.1.-.-" evidence="3"/>